<sequence length="168" mass="17727">MKFPRWALAVTAVVSAALITGVQAPTASAATFTAELVARNSQKCVSVAGASTQNGAAAVQWDCVNGTNQQWKLVATSAGYYTVSAVNSGKCLSVSGASVQNGATVVQWDCVNGTNQEWRLVQKDSGYFSIEARHSGKCLSVSGQSTQNDAALVQWDCVEYSNQHFRLG</sequence>
<protein>
    <submittedName>
        <fullName evidence="3">RICIN domain-containing protein</fullName>
    </submittedName>
</protein>
<feature type="chain" id="PRO_5047369410" evidence="1">
    <location>
        <begin position="30"/>
        <end position="168"/>
    </location>
</feature>
<dbReference type="CDD" id="cd23458">
    <property type="entry name" value="beta-trefoil_Ricin_AgaB34-like"/>
    <property type="match status" value="1"/>
</dbReference>
<dbReference type="RefSeq" id="WP_216339609.1">
    <property type="nucleotide sequence ID" value="NZ_JAHLEM010000017.1"/>
</dbReference>
<dbReference type="PROSITE" id="PS50231">
    <property type="entry name" value="RICIN_B_LECTIN"/>
    <property type="match status" value="1"/>
</dbReference>
<reference evidence="3 4" key="1">
    <citation type="submission" date="2021-06" db="EMBL/GenBank/DDBJ databases">
        <authorList>
            <person name="Pan X."/>
        </authorList>
    </citation>
    <scope>NUCLEOTIDE SEQUENCE [LARGE SCALE GENOMIC DNA]</scope>
    <source>
        <strain evidence="3 4">4503</strain>
    </source>
</reference>
<accession>A0ABS6C7T4</accession>
<evidence type="ECO:0000313" key="3">
    <source>
        <dbReference type="EMBL" id="MBU3862953.1"/>
    </source>
</evidence>
<evidence type="ECO:0000313" key="4">
    <source>
        <dbReference type="Proteomes" id="UP000720508"/>
    </source>
</evidence>
<dbReference type="Proteomes" id="UP000720508">
    <property type="component" value="Unassembled WGS sequence"/>
</dbReference>
<feature type="signal peptide" evidence="1">
    <location>
        <begin position="1"/>
        <end position="29"/>
    </location>
</feature>
<keyword evidence="1" id="KW-0732">Signal</keyword>
<organism evidence="3 4">
    <name type="scientific">Streptomyces niphimycinicus</name>
    <dbReference type="NCBI Taxonomy" id="2842201"/>
    <lineage>
        <taxon>Bacteria</taxon>
        <taxon>Bacillati</taxon>
        <taxon>Actinomycetota</taxon>
        <taxon>Actinomycetes</taxon>
        <taxon>Kitasatosporales</taxon>
        <taxon>Streptomycetaceae</taxon>
        <taxon>Streptomyces</taxon>
    </lineage>
</organism>
<name>A0ABS6C7T4_9ACTN</name>
<dbReference type="EMBL" id="JAHLEM010000017">
    <property type="protein sequence ID" value="MBU3862953.1"/>
    <property type="molecule type" value="Genomic_DNA"/>
</dbReference>
<gene>
    <name evidence="3" type="ORF">KN815_02185</name>
</gene>
<dbReference type="SMART" id="SM00458">
    <property type="entry name" value="RICIN"/>
    <property type="match status" value="1"/>
</dbReference>
<feature type="domain" description="Ricin B lectin" evidence="2">
    <location>
        <begin position="32"/>
        <end position="168"/>
    </location>
</feature>
<proteinExistence type="predicted"/>
<dbReference type="InterPro" id="IPR000772">
    <property type="entry name" value="Ricin_B_lectin"/>
</dbReference>
<dbReference type="Pfam" id="PF14200">
    <property type="entry name" value="RicinB_lectin_2"/>
    <property type="match status" value="1"/>
</dbReference>
<evidence type="ECO:0000256" key="1">
    <source>
        <dbReference type="SAM" id="SignalP"/>
    </source>
</evidence>
<evidence type="ECO:0000259" key="2">
    <source>
        <dbReference type="SMART" id="SM00458"/>
    </source>
</evidence>
<keyword evidence="4" id="KW-1185">Reference proteome</keyword>
<comment type="caution">
    <text evidence="3">The sequence shown here is derived from an EMBL/GenBank/DDBJ whole genome shotgun (WGS) entry which is preliminary data.</text>
</comment>